<evidence type="ECO:0000256" key="4">
    <source>
        <dbReference type="ARBA" id="ARBA00022989"/>
    </source>
</evidence>
<reference evidence="7" key="2">
    <citation type="submission" date="2021-04" db="EMBL/GenBank/DDBJ databases">
        <authorList>
            <person name="Gilroy R."/>
        </authorList>
    </citation>
    <scope>NUCLEOTIDE SEQUENCE</scope>
    <source>
        <strain evidence="7">9264</strain>
    </source>
</reference>
<comment type="subcellular location">
    <subcellularLocation>
        <location evidence="1">Cell membrane</location>
        <topology evidence="1">Multi-pass membrane protein</topology>
    </subcellularLocation>
</comment>
<dbReference type="GO" id="GO:0006457">
    <property type="term" value="P:protein folding"/>
    <property type="evidence" value="ECO:0007669"/>
    <property type="project" value="InterPro"/>
</dbReference>
<evidence type="ECO:0000256" key="6">
    <source>
        <dbReference type="SAM" id="Phobius"/>
    </source>
</evidence>
<evidence type="ECO:0000256" key="1">
    <source>
        <dbReference type="ARBA" id="ARBA00004651"/>
    </source>
</evidence>
<keyword evidence="4 6" id="KW-1133">Transmembrane helix</keyword>
<organism evidence="7 8">
    <name type="scientific">Candidatus Paenalcaligenes intestinipullorum</name>
    <dbReference type="NCBI Taxonomy" id="2838718"/>
    <lineage>
        <taxon>Bacteria</taxon>
        <taxon>Pseudomonadati</taxon>
        <taxon>Pseudomonadota</taxon>
        <taxon>Betaproteobacteria</taxon>
        <taxon>Burkholderiales</taxon>
        <taxon>Alcaligenaceae</taxon>
        <taxon>Paenalcaligenes</taxon>
    </lineage>
</organism>
<feature type="transmembrane region" description="Helical" evidence="6">
    <location>
        <begin position="37"/>
        <end position="55"/>
    </location>
</feature>
<keyword evidence="2" id="KW-1003">Cell membrane</keyword>
<proteinExistence type="predicted"/>
<comment type="caution">
    <text evidence="7">The sequence shown here is derived from an EMBL/GenBank/DDBJ whole genome shotgun (WGS) entry which is preliminary data.</text>
</comment>
<accession>A0A9D2RHS1</accession>
<keyword evidence="5 6" id="KW-0472">Membrane</keyword>
<dbReference type="GO" id="GO:0015035">
    <property type="term" value="F:protein-disulfide reductase activity"/>
    <property type="evidence" value="ECO:0007669"/>
    <property type="project" value="InterPro"/>
</dbReference>
<evidence type="ECO:0000256" key="3">
    <source>
        <dbReference type="ARBA" id="ARBA00022692"/>
    </source>
</evidence>
<dbReference type="Pfam" id="PF02600">
    <property type="entry name" value="DsbB"/>
    <property type="match status" value="1"/>
</dbReference>
<gene>
    <name evidence="7" type="ORF">H9906_04070</name>
</gene>
<reference evidence="7" key="1">
    <citation type="journal article" date="2021" name="PeerJ">
        <title>Extensive microbial diversity within the chicken gut microbiome revealed by metagenomics and culture.</title>
        <authorList>
            <person name="Gilroy R."/>
            <person name="Ravi A."/>
            <person name="Getino M."/>
            <person name="Pursley I."/>
            <person name="Horton D.L."/>
            <person name="Alikhan N.F."/>
            <person name="Baker D."/>
            <person name="Gharbi K."/>
            <person name="Hall N."/>
            <person name="Watson M."/>
            <person name="Adriaenssens E.M."/>
            <person name="Foster-Nyarko E."/>
            <person name="Jarju S."/>
            <person name="Secka A."/>
            <person name="Antonio M."/>
            <person name="Oren A."/>
            <person name="Chaudhuri R.R."/>
            <person name="La Ragione R."/>
            <person name="Hildebrand F."/>
            <person name="Pallen M.J."/>
        </authorList>
    </citation>
    <scope>NUCLEOTIDE SEQUENCE</scope>
    <source>
        <strain evidence="7">9264</strain>
    </source>
</reference>
<dbReference type="InterPro" id="IPR023380">
    <property type="entry name" value="DsbB-like_sf"/>
</dbReference>
<dbReference type="EMBL" id="DWUQ01000082">
    <property type="protein sequence ID" value="HJD44189.1"/>
    <property type="molecule type" value="Genomic_DNA"/>
</dbReference>
<evidence type="ECO:0000256" key="2">
    <source>
        <dbReference type="ARBA" id="ARBA00022475"/>
    </source>
</evidence>
<dbReference type="GO" id="GO:0005886">
    <property type="term" value="C:plasma membrane"/>
    <property type="evidence" value="ECO:0007669"/>
    <property type="project" value="UniProtKB-SubCell"/>
</dbReference>
<dbReference type="SUPFAM" id="SSF158442">
    <property type="entry name" value="DsbB-like"/>
    <property type="match status" value="1"/>
</dbReference>
<evidence type="ECO:0000313" key="8">
    <source>
        <dbReference type="Proteomes" id="UP000823889"/>
    </source>
</evidence>
<dbReference type="PANTHER" id="PTHR36570">
    <property type="entry name" value="DISULFIDE BOND FORMATION PROTEIN B"/>
    <property type="match status" value="1"/>
</dbReference>
<dbReference type="Proteomes" id="UP000823889">
    <property type="component" value="Unassembled WGS sequence"/>
</dbReference>
<dbReference type="InterPro" id="IPR003752">
    <property type="entry name" value="DiS_bond_form_DsbB/BdbC"/>
</dbReference>
<dbReference type="AlphaFoldDB" id="A0A9D2RHS1"/>
<keyword evidence="3 6" id="KW-0812">Transmembrane</keyword>
<dbReference type="InterPro" id="IPR050183">
    <property type="entry name" value="DsbB"/>
</dbReference>
<evidence type="ECO:0000256" key="5">
    <source>
        <dbReference type="ARBA" id="ARBA00023136"/>
    </source>
</evidence>
<dbReference type="PANTHER" id="PTHR36570:SF3">
    <property type="entry name" value="DISULFIDE BOND FORMATION PROTEIN B"/>
    <property type="match status" value="1"/>
</dbReference>
<feature type="transmembrane region" description="Helical" evidence="6">
    <location>
        <begin position="67"/>
        <end position="86"/>
    </location>
</feature>
<name>A0A9D2RHS1_9BURK</name>
<sequence length="160" mass="17537">MSSSRLSLALVLLSIGGLALALWSQHVWGMRPCPWCVFQRLLLILIGSAALISLWARSLPKLRIASLITTTLLAIGGIASASYHYLVAANDQEACVQSWVEQLMVQSGLEGTLPWLFGIYTSCMDGKVDLWGVDYTLWALTLFVVLLVISVLALRPARSY</sequence>
<dbReference type="Gene3D" id="1.20.1550.10">
    <property type="entry name" value="DsbB-like"/>
    <property type="match status" value="1"/>
</dbReference>
<protein>
    <submittedName>
        <fullName evidence="7">Disulfide bond formation protein B</fullName>
    </submittedName>
</protein>
<evidence type="ECO:0000313" key="7">
    <source>
        <dbReference type="EMBL" id="HJD44189.1"/>
    </source>
</evidence>
<feature type="transmembrane region" description="Helical" evidence="6">
    <location>
        <begin position="135"/>
        <end position="154"/>
    </location>
</feature>